<organism evidence="1 2">
    <name type="scientific">Candidatus Xianfuyuplasma coldseepsis</name>
    <dbReference type="NCBI Taxonomy" id="2782163"/>
    <lineage>
        <taxon>Bacteria</taxon>
        <taxon>Bacillati</taxon>
        <taxon>Mycoplasmatota</taxon>
        <taxon>Mollicutes</taxon>
        <taxon>Candidatus Izemoplasmatales</taxon>
        <taxon>Candidatus Izemoplasmataceae</taxon>
        <taxon>Candidatus Xianfuyuplasma</taxon>
    </lineage>
</organism>
<dbReference type="AlphaFoldDB" id="A0A7L7KPH5"/>
<accession>A0A7L7KPH5</accession>
<dbReference type="RefSeq" id="WP_258878221.1">
    <property type="nucleotide sequence ID" value="NZ_CP048914.1"/>
</dbReference>
<proteinExistence type="predicted"/>
<evidence type="ECO:0000313" key="1">
    <source>
        <dbReference type="EMBL" id="QMS84603.1"/>
    </source>
</evidence>
<keyword evidence="2" id="KW-1185">Reference proteome</keyword>
<name>A0A7L7KPH5_9MOLU</name>
<protein>
    <submittedName>
        <fullName evidence="1">Uncharacterized protein</fullName>
    </submittedName>
</protein>
<reference evidence="1 2" key="1">
    <citation type="submission" date="2020-02" db="EMBL/GenBank/DDBJ databases">
        <authorList>
            <person name="Zheng R.K."/>
            <person name="Sun C.M."/>
        </authorList>
    </citation>
    <scope>NUCLEOTIDE SEQUENCE [LARGE SCALE GENOMIC DNA]</scope>
    <source>
        <strain evidence="2">zrk13</strain>
    </source>
</reference>
<evidence type="ECO:0000313" key="2">
    <source>
        <dbReference type="Proteomes" id="UP000514720"/>
    </source>
</evidence>
<dbReference type="KEGG" id="xcl:G4Z02_02165"/>
<gene>
    <name evidence="1" type="ORF">G4Z02_02165</name>
</gene>
<sequence length="196" mass="23370">MTTKMTAFWNYFTLMEEEIYHNLESQPEEYSLLIHEELLKVDEGLVFDIPFEQVDGQYELIISADGDMSLFETVFTLCNLAPSYERWRIVPLRPRTNQADQAIDLDNLYLEYEDIYYTIQNDEFPLQLEIYINGYTKDDNRYVHGYFLLLDTLLGEYDAVVNTETVQVEPYNDQESVKRFILLRDEFDQYAQKKNN</sequence>
<dbReference type="Proteomes" id="UP000514720">
    <property type="component" value="Chromosome"/>
</dbReference>
<dbReference type="EMBL" id="CP048914">
    <property type="protein sequence ID" value="QMS84603.1"/>
    <property type="molecule type" value="Genomic_DNA"/>
</dbReference>